<name>A0A8S2HJZ5_9BILA</name>
<proteinExistence type="predicted"/>
<keyword evidence="4" id="KW-1133">Transmembrane helix</keyword>
<dbReference type="GO" id="GO:0099604">
    <property type="term" value="F:ligand-gated calcium channel activity"/>
    <property type="evidence" value="ECO:0007669"/>
    <property type="project" value="TreeGrafter"/>
</dbReference>
<feature type="domain" description="TRPM SLOG" evidence="8">
    <location>
        <begin position="23"/>
        <end position="86"/>
    </location>
</feature>
<dbReference type="Pfam" id="PF25508">
    <property type="entry name" value="TRPM2"/>
    <property type="match status" value="1"/>
</dbReference>
<keyword evidence="7" id="KW-0407">Ion channel</keyword>
<dbReference type="Proteomes" id="UP000677228">
    <property type="component" value="Unassembled WGS sequence"/>
</dbReference>
<organism evidence="11 12">
    <name type="scientific">Didymodactylos carnosus</name>
    <dbReference type="NCBI Taxonomy" id="1234261"/>
    <lineage>
        <taxon>Eukaryota</taxon>
        <taxon>Metazoa</taxon>
        <taxon>Spiralia</taxon>
        <taxon>Gnathifera</taxon>
        <taxon>Rotifera</taxon>
        <taxon>Eurotatoria</taxon>
        <taxon>Bdelloidea</taxon>
        <taxon>Philodinida</taxon>
        <taxon>Philodinidae</taxon>
        <taxon>Didymodactylos</taxon>
    </lineage>
</organism>
<protein>
    <submittedName>
        <fullName evidence="11">Uncharacterized protein</fullName>
    </submittedName>
</protein>
<keyword evidence="3" id="KW-0812">Transmembrane</keyword>
<dbReference type="EMBL" id="CAJNOK010002569">
    <property type="protein sequence ID" value="CAF0865607.1"/>
    <property type="molecule type" value="Genomic_DNA"/>
</dbReference>
<keyword evidence="5" id="KW-0406">Ion transport</keyword>
<dbReference type="Pfam" id="PF18139">
    <property type="entry name" value="LSDAT_euk"/>
    <property type="match status" value="1"/>
</dbReference>
<evidence type="ECO:0000256" key="1">
    <source>
        <dbReference type="ARBA" id="ARBA00004141"/>
    </source>
</evidence>
<dbReference type="EMBL" id="CAJOBA010002570">
    <property type="protein sequence ID" value="CAF3650425.1"/>
    <property type="molecule type" value="Genomic_DNA"/>
</dbReference>
<evidence type="ECO:0000256" key="6">
    <source>
        <dbReference type="ARBA" id="ARBA00023136"/>
    </source>
</evidence>
<reference evidence="11" key="1">
    <citation type="submission" date="2021-02" db="EMBL/GenBank/DDBJ databases">
        <authorList>
            <person name="Nowell W R."/>
        </authorList>
    </citation>
    <scope>NUCLEOTIDE SEQUENCE</scope>
</reference>
<dbReference type="InterPro" id="IPR050927">
    <property type="entry name" value="TRPM"/>
</dbReference>
<dbReference type="Proteomes" id="UP000682733">
    <property type="component" value="Unassembled WGS sequence"/>
</dbReference>
<dbReference type="GO" id="GO:0005886">
    <property type="term" value="C:plasma membrane"/>
    <property type="evidence" value="ECO:0007669"/>
    <property type="project" value="TreeGrafter"/>
</dbReference>
<dbReference type="PANTHER" id="PTHR13800">
    <property type="entry name" value="TRANSIENT RECEPTOR POTENTIAL CATION CHANNEL, SUBFAMILY M, MEMBER 6"/>
    <property type="match status" value="1"/>
</dbReference>
<evidence type="ECO:0000256" key="2">
    <source>
        <dbReference type="ARBA" id="ARBA00022448"/>
    </source>
</evidence>
<evidence type="ECO:0000259" key="9">
    <source>
        <dbReference type="Pfam" id="PF25508"/>
    </source>
</evidence>
<comment type="caution">
    <text evidence="11">The sequence shown here is derived from an EMBL/GenBank/DDBJ whole genome shotgun (WGS) entry which is preliminary data.</text>
</comment>
<gene>
    <name evidence="10" type="ORF">OVA965_LOCUS7861</name>
    <name evidence="11" type="ORF">TMI583_LOCUS7857</name>
</gene>
<dbReference type="InterPro" id="IPR041491">
    <property type="entry name" value="TRPM_SLOG"/>
</dbReference>
<comment type="subcellular location">
    <subcellularLocation>
        <location evidence="1">Membrane</location>
        <topology evidence="1">Multi-pass membrane protein</topology>
    </subcellularLocation>
</comment>
<sequence>MAVEVPTNAYGFISFSDIGSKHAPYVRLSNATNPKIVTELMFDIWNMKLPSLLLSITDGSRHFIKLQPALNDVFIRGVLKAAESTDGIPILTLVIEGGPNILRIVYSSVTAGIPCVFIEACQLIYLGPDLTSLMDIAFYQNRVDFVDVLLEIGIDLDNYLGRNDRLVRLYNDSLLQPVMYASFSNQHNSRFIIYYSRYTFVIAMIGIINDLFKIPMRLEIESRNQQTSFGQQTCTYQDANNHLAWQFAISPFFHQPTL</sequence>
<dbReference type="InterPro" id="IPR057366">
    <property type="entry name" value="TRPM-like"/>
</dbReference>
<feature type="domain" description="TRPM-like" evidence="9">
    <location>
        <begin position="129"/>
        <end position="184"/>
    </location>
</feature>
<dbReference type="PANTHER" id="PTHR13800:SF12">
    <property type="entry name" value="TRANSIENT RECEPTOR POTENTIAL CATION CHANNEL SUBFAMILY M MEMBER-LIKE 2"/>
    <property type="match status" value="1"/>
</dbReference>
<dbReference type="AlphaFoldDB" id="A0A8S2HJZ5"/>
<evidence type="ECO:0000313" key="10">
    <source>
        <dbReference type="EMBL" id="CAF0865607.1"/>
    </source>
</evidence>
<keyword evidence="2" id="KW-0813">Transport</keyword>
<evidence type="ECO:0000256" key="4">
    <source>
        <dbReference type="ARBA" id="ARBA00022989"/>
    </source>
</evidence>
<evidence type="ECO:0000313" key="11">
    <source>
        <dbReference type="EMBL" id="CAF3650425.1"/>
    </source>
</evidence>
<keyword evidence="6" id="KW-0472">Membrane</keyword>
<feature type="non-terminal residue" evidence="11">
    <location>
        <position position="1"/>
    </location>
</feature>
<evidence type="ECO:0000313" key="12">
    <source>
        <dbReference type="Proteomes" id="UP000682733"/>
    </source>
</evidence>
<evidence type="ECO:0000256" key="5">
    <source>
        <dbReference type="ARBA" id="ARBA00023065"/>
    </source>
</evidence>
<evidence type="ECO:0000256" key="3">
    <source>
        <dbReference type="ARBA" id="ARBA00022692"/>
    </source>
</evidence>
<evidence type="ECO:0000259" key="8">
    <source>
        <dbReference type="Pfam" id="PF18139"/>
    </source>
</evidence>
<accession>A0A8S2HJZ5</accession>
<evidence type="ECO:0000256" key="7">
    <source>
        <dbReference type="ARBA" id="ARBA00023303"/>
    </source>
</evidence>